<gene>
    <name evidence="1" type="ORF">DSYM_29870</name>
</gene>
<accession>A0A809R6H0</accession>
<keyword evidence="1" id="KW-0378">Hydrolase</keyword>
<dbReference type="InterPro" id="IPR015278">
    <property type="entry name" value="BglII-like"/>
</dbReference>
<dbReference type="CDD" id="cd22317">
    <property type="entry name" value="BstYI-like"/>
    <property type="match status" value="1"/>
</dbReference>
<dbReference type="GO" id="GO:0009036">
    <property type="term" value="F:type II site-specific deoxyribonuclease activity"/>
    <property type="evidence" value="ECO:0007669"/>
    <property type="project" value="InterPro"/>
</dbReference>
<evidence type="ECO:0000313" key="1">
    <source>
        <dbReference type="EMBL" id="BBO22288.1"/>
    </source>
</evidence>
<dbReference type="GO" id="GO:0009307">
    <property type="term" value="P:DNA restriction-modification system"/>
    <property type="evidence" value="ECO:0007669"/>
    <property type="project" value="InterPro"/>
</dbReference>
<dbReference type="SUPFAM" id="SSF52980">
    <property type="entry name" value="Restriction endonuclease-like"/>
    <property type="match status" value="1"/>
</dbReference>
<keyword evidence="1" id="KW-0255">Endonuclease</keyword>
<dbReference type="KEGG" id="ddz:DSYM_29870"/>
<evidence type="ECO:0000313" key="2">
    <source>
        <dbReference type="Proteomes" id="UP000662914"/>
    </source>
</evidence>
<reference evidence="1" key="1">
    <citation type="journal article" name="DNA Res.">
        <title>The physiological potential of anammox bacteria as revealed by their core genome structure.</title>
        <authorList>
            <person name="Okubo T."/>
            <person name="Toyoda A."/>
            <person name="Fukuhara K."/>
            <person name="Uchiyama I."/>
            <person name="Harigaya Y."/>
            <person name="Kuroiwa M."/>
            <person name="Suzuki T."/>
            <person name="Murakami Y."/>
            <person name="Suwa Y."/>
            <person name="Takami H."/>
        </authorList>
    </citation>
    <scope>NUCLEOTIDE SEQUENCE</scope>
    <source>
        <strain evidence="1">317325-3</strain>
    </source>
</reference>
<organism evidence="1 2">
    <name type="scientific">Candidatus Desulfobacillus denitrificans</name>
    <dbReference type="NCBI Taxonomy" id="2608985"/>
    <lineage>
        <taxon>Bacteria</taxon>
        <taxon>Pseudomonadati</taxon>
        <taxon>Pseudomonadota</taxon>
        <taxon>Betaproteobacteria</taxon>
        <taxon>Candidatus Desulfobacillus</taxon>
    </lineage>
</organism>
<dbReference type="EMBL" id="AP021857">
    <property type="protein sequence ID" value="BBO22288.1"/>
    <property type="molecule type" value="Genomic_DNA"/>
</dbReference>
<dbReference type="InterPro" id="IPR011335">
    <property type="entry name" value="Restrct_endonuc-II-like"/>
</dbReference>
<dbReference type="InterPro" id="IPR011338">
    <property type="entry name" value="BamHI/BglII/BstY"/>
</dbReference>
<dbReference type="Pfam" id="PF09195">
    <property type="entry name" value="Endonuc-BglII"/>
    <property type="match status" value="1"/>
</dbReference>
<keyword evidence="1" id="KW-0540">Nuclease</keyword>
<dbReference type="GO" id="GO:0003677">
    <property type="term" value="F:DNA binding"/>
    <property type="evidence" value="ECO:0007669"/>
    <property type="project" value="InterPro"/>
</dbReference>
<sequence length="210" mass="24270">MRIVETYSHLNGEEYLLVHRPEIYSEIREAVAAVDAPAHRTKKSLEKTMHGKKLFSPRALNKAFEEQFHRRVWRESRYRYFVTTNRKHLQEILGLPLKEQKSYLVSQGITDPIQSYKQTDFVKDRVAVEVQFGKYAFVAFDLFVKHLLFYSGDVIDVGVEILPMKEMLRDAGGGRRMSTGIAYFEGEVYNILRHGRNSPPVPLLILGIAP</sequence>
<name>A0A809R6H0_9PROT</name>
<dbReference type="Proteomes" id="UP000662914">
    <property type="component" value="Chromosome"/>
</dbReference>
<dbReference type="AlphaFoldDB" id="A0A809R6H0"/>
<dbReference type="GO" id="GO:0000287">
    <property type="term" value="F:magnesium ion binding"/>
    <property type="evidence" value="ECO:0007669"/>
    <property type="project" value="InterPro"/>
</dbReference>
<proteinExistence type="predicted"/>
<protein>
    <submittedName>
        <fullName evidence="1">Restriction endonuclease</fullName>
    </submittedName>
</protein>
<dbReference type="Gene3D" id="3.40.91.20">
    <property type="match status" value="1"/>
</dbReference>